<dbReference type="Proteomes" id="UP000683000">
    <property type="component" value="Unassembled WGS sequence"/>
</dbReference>
<keyword evidence="2 5" id="KW-0812">Transmembrane</keyword>
<feature type="transmembrane region" description="Helical" evidence="5">
    <location>
        <begin position="155"/>
        <end position="178"/>
    </location>
</feature>
<protein>
    <recommendedName>
        <fullName evidence="5">Protein-S-isoprenylcysteine O-methyltransferase</fullName>
        <ecNumber evidence="5">2.1.1.100</ecNumber>
    </recommendedName>
</protein>
<dbReference type="GO" id="GO:0004671">
    <property type="term" value="F:protein C-terminal S-isoprenylcysteine carboxyl O-methyltransferase activity"/>
    <property type="evidence" value="ECO:0007669"/>
    <property type="project" value="UniProtKB-EC"/>
</dbReference>
<sequence>MAIAFHISATSPSKGDFLYDAIPSEISIAEVIMRVLLYCKSVVKIIYWGLTFSEALHVFSNSNSQLGCSSVSLGYWVGTALTVAGCLIRVVCYGTLGHMFTFTCTVQPGHRLITHGPYAFVRHPSYTGVMMCVVGIAMAQGSADSWLRESGMLATLWGVFVVSIWTWSMGTVCICLMFRIKDEDELLREMFGDEWIRWASRYLEHGFSDKGASVIRRPNHCSDMLQ</sequence>
<feature type="transmembrane region" description="Helical" evidence="5">
    <location>
        <begin position="125"/>
        <end position="143"/>
    </location>
</feature>
<name>A0A8I2YLR5_9AGAM</name>
<evidence type="ECO:0000256" key="4">
    <source>
        <dbReference type="ARBA" id="ARBA00023136"/>
    </source>
</evidence>
<gene>
    <name evidence="6" type="ORF">JVT61DRAFT_4877</name>
</gene>
<dbReference type="GO" id="GO:0005789">
    <property type="term" value="C:endoplasmic reticulum membrane"/>
    <property type="evidence" value="ECO:0007669"/>
    <property type="project" value="UniProtKB-SubCell"/>
</dbReference>
<dbReference type="OrthoDB" id="422086at2759"/>
<proteinExistence type="inferred from homology"/>
<dbReference type="Pfam" id="PF04140">
    <property type="entry name" value="ICMT"/>
    <property type="match status" value="1"/>
</dbReference>
<accession>A0A8I2YLR5</accession>
<evidence type="ECO:0000256" key="3">
    <source>
        <dbReference type="ARBA" id="ARBA00022989"/>
    </source>
</evidence>
<feature type="transmembrane region" description="Helical" evidence="5">
    <location>
        <begin position="35"/>
        <end position="53"/>
    </location>
</feature>
<evidence type="ECO:0000256" key="2">
    <source>
        <dbReference type="ARBA" id="ARBA00022692"/>
    </source>
</evidence>
<dbReference type="GO" id="GO:0032259">
    <property type="term" value="P:methylation"/>
    <property type="evidence" value="ECO:0007669"/>
    <property type="project" value="UniProtKB-KW"/>
</dbReference>
<dbReference type="InterPro" id="IPR007269">
    <property type="entry name" value="ICMT_MeTrfase"/>
</dbReference>
<comment type="similarity">
    <text evidence="5">Belongs to the class VI-like SAM-binding methyltransferase superfamily. Isoprenylcysteine carboxyl methyltransferase family.</text>
</comment>
<dbReference type="AlphaFoldDB" id="A0A8I2YLR5"/>
<comment type="caution">
    <text evidence="6">The sequence shown here is derived from an EMBL/GenBank/DDBJ whole genome shotgun (WGS) entry which is preliminary data.</text>
</comment>
<keyword evidence="7" id="KW-1185">Reference proteome</keyword>
<keyword evidence="5" id="KW-0949">S-adenosyl-L-methionine</keyword>
<keyword evidence="3 5" id="KW-1133">Transmembrane helix</keyword>
<dbReference type="PANTHER" id="PTHR12714">
    <property type="entry name" value="PROTEIN-S ISOPRENYLCYSTEINE O-METHYLTRANSFERASE"/>
    <property type="match status" value="1"/>
</dbReference>
<feature type="transmembrane region" description="Helical" evidence="5">
    <location>
        <begin position="73"/>
        <end position="92"/>
    </location>
</feature>
<comment type="subcellular location">
    <subcellularLocation>
        <location evidence="5">Endoplasmic reticulum membrane</location>
        <topology evidence="5">Multi-pass membrane protein</topology>
    </subcellularLocation>
    <subcellularLocation>
        <location evidence="1">Membrane</location>
        <topology evidence="1">Multi-pass membrane protein</topology>
    </subcellularLocation>
</comment>
<organism evidence="6 7">
    <name type="scientific">Boletus reticuloceps</name>
    <dbReference type="NCBI Taxonomy" id="495285"/>
    <lineage>
        <taxon>Eukaryota</taxon>
        <taxon>Fungi</taxon>
        <taxon>Dikarya</taxon>
        <taxon>Basidiomycota</taxon>
        <taxon>Agaricomycotina</taxon>
        <taxon>Agaricomycetes</taxon>
        <taxon>Agaricomycetidae</taxon>
        <taxon>Boletales</taxon>
        <taxon>Boletineae</taxon>
        <taxon>Boletaceae</taxon>
        <taxon>Boletoideae</taxon>
        <taxon>Boletus</taxon>
    </lineage>
</organism>
<evidence type="ECO:0000256" key="1">
    <source>
        <dbReference type="ARBA" id="ARBA00004141"/>
    </source>
</evidence>
<evidence type="ECO:0000256" key="5">
    <source>
        <dbReference type="RuleBase" id="RU362022"/>
    </source>
</evidence>
<evidence type="ECO:0000313" key="6">
    <source>
        <dbReference type="EMBL" id="KAG6374219.1"/>
    </source>
</evidence>
<dbReference type="EC" id="2.1.1.100" evidence="5"/>
<reference evidence="6" key="1">
    <citation type="submission" date="2021-03" db="EMBL/GenBank/DDBJ databases">
        <title>Evolutionary innovations through gain and loss of genes in the ectomycorrhizal Boletales.</title>
        <authorList>
            <person name="Wu G."/>
            <person name="Miyauchi S."/>
            <person name="Morin E."/>
            <person name="Yang Z.-L."/>
            <person name="Xu J."/>
            <person name="Martin F.M."/>
        </authorList>
    </citation>
    <scope>NUCLEOTIDE SEQUENCE</scope>
    <source>
        <strain evidence="6">BR01</strain>
    </source>
</reference>
<keyword evidence="5" id="KW-0256">Endoplasmic reticulum</keyword>
<comment type="catalytic activity">
    <reaction evidence="5">
        <text>[protein]-C-terminal S-[(2E,6E)-farnesyl]-L-cysteine + S-adenosyl-L-methionine = [protein]-C-terminal S-[(2E,6E)-farnesyl]-L-cysteine methyl ester + S-adenosyl-L-homocysteine</text>
        <dbReference type="Rhea" id="RHEA:21672"/>
        <dbReference type="Rhea" id="RHEA-COMP:12125"/>
        <dbReference type="Rhea" id="RHEA-COMP:12126"/>
        <dbReference type="ChEBI" id="CHEBI:57856"/>
        <dbReference type="ChEBI" id="CHEBI:59789"/>
        <dbReference type="ChEBI" id="CHEBI:90510"/>
        <dbReference type="ChEBI" id="CHEBI:90511"/>
        <dbReference type="EC" id="2.1.1.100"/>
    </reaction>
</comment>
<keyword evidence="5" id="KW-0808">Transferase</keyword>
<keyword evidence="4 5" id="KW-0472">Membrane</keyword>
<dbReference type="EMBL" id="JAGFBS010000019">
    <property type="protein sequence ID" value="KAG6374219.1"/>
    <property type="molecule type" value="Genomic_DNA"/>
</dbReference>
<keyword evidence="5" id="KW-0489">Methyltransferase</keyword>
<dbReference type="Gene3D" id="1.20.120.1630">
    <property type="match status" value="1"/>
</dbReference>
<evidence type="ECO:0000313" key="7">
    <source>
        <dbReference type="Proteomes" id="UP000683000"/>
    </source>
</evidence>
<dbReference type="PANTHER" id="PTHR12714:SF9">
    <property type="entry name" value="PROTEIN-S-ISOPRENYLCYSTEINE O-METHYLTRANSFERASE"/>
    <property type="match status" value="1"/>
</dbReference>